<keyword evidence="3" id="KW-1185">Reference proteome</keyword>
<dbReference type="PROSITE" id="PS50056">
    <property type="entry name" value="TYR_PHOSPHATASE_2"/>
    <property type="match status" value="1"/>
</dbReference>
<dbReference type="PROSITE" id="PS00383">
    <property type="entry name" value="TYR_PHOSPHATASE_1"/>
    <property type="match status" value="1"/>
</dbReference>
<evidence type="ECO:0000313" key="3">
    <source>
        <dbReference type="Proteomes" id="UP000287687"/>
    </source>
</evidence>
<dbReference type="SUPFAM" id="SSF52799">
    <property type="entry name" value="(Phosphotyrosine protein) phosphatases II"/>
    <property type="match status" value="1"/>
</dbReference>
<dbReference type="Pfam" id="PF13350">
    <property type="entry name" value="Y_phosphatase3"/>
    <property type="match status" value="1"/>
</dbReference>
<dbReference type="GO" id="GO:0004721">
    <property type="term" value="F:phosphoprotein phosphatase activity"/>
    <property type="evidence" value="ECO:0007669"/>
    <property type="project" value="InterPro"/>
</dbReference>
<dbReference type="InterPro" id="IPR029021">
    <property type="entry name" value="Prot-tyrosine_phosphatase-like"/>
</dbReference>
<proteinExistence type="predicted"/>
<feature type="domain" description="Tyrosine specific protein phosphatases" evidence="1">
    <location>
        <begin position="104"/>
        <end position="139"/>
    </location>
</feature>
<organism evidence="2 3">
    <name type="scientific">Neorhizobium lilium</name>
    <dbReference type="NCBI Taxonomy" id="2503024"/>
    <lineage>
        <taxon>Bacteria</taxon>
        <taxon>Pseudomonadati</taxon>
        <taxon>Pseudomonadota</taxon>
        <taxon>Alphaproteobacteria</taxon>
        <taxon>Hyphomicrobiales</taxon>
        <taxon>Rhizobiaceae</taxon>
        <taxon>Rhizobium/Agrobacterium group</taxon>
        <taxon>Neorhizobium</taxon>
    </lineage>
</organism>
<reference evidence="2 3" key="1">
    <citation type="submission" date="2019-01" db="EMBL/GenBank/DDBJ databases">
        <title>The draft genome of Rhizobium sp. 24NR.</title>
        <authorList>
            <person name="Liu L."/>
            <person name="Liang L."/>
            <person name="Shi S."/>
            <person name="Xu L."/>
            <person name="Wang X."/>
            <person name="Li L."/>
            <person name="Zhang X."/>
        </authorList>
    </citation>
    <scope>NUCLEOTIDE SEQUENCE [LARGE SCALE GENOMIC DNA]</scope>
    <source>
        <strain evidence="2 3">24NR</strain>
    </source>
</reference>
<accession>A0A3S3RR51</accession>
<evidence type="ECO:0000313" key="2">
    <source>
        <dbReference type="EMBL" id="RWX75884.1"/>
    </source>
</evidence>
<dbReference type="InterPro" id="IPR016130">
    <property type="entry name" value="Tyr_Pase_AS"/>
</dbReference>
<sequence>MRGAVNLFAGLFLLGGVMLGSYLGALHLSGNFHEVVAGRFYRSGQLSPATLARYIERYDIKTVINLRGPAPGRVWYEEELTATRNHGAEHIDFQMSAGRKLTVEQSFQLVALMRNASGPILVHCQGGSDRSGLASVLYLQQIAGADEKTAEWQLSPLYGHINLPFLYAYAMDDSWEAFEKAIRLRS</sequence>
<gene>
    <name evidence="2" type="ORF">EPK99_19590</name>
</gene>
<evidence type="ECO:0000259" key="1">
    <source>
        <dbReference type="PROSITE" id="PS50056"/>
    </source>
</evidence>
<dbReference type="InterPro" id="IPR026893">
    <property type="entry name" value="Tyr/Ser_Pase_IphP-type"/>
</dbReference>
<dbReference type="Proteomes" id="UP000287687">
    <property type="component" value="Unassembled WGS sequence"/>
</dbReference>
<dbReference type="RefSeq" id="WP_128444762.1">
    <property type="nucleotide sequence ID" value="NZ_SBIP01000004.1"/>
</dbReference>
<name>A0A3S3RR51_9HYPH</name>
<dbReference type="OrthoDB" id="9814896at2"/>
<dbReference type="AlphaFoldDB" id="A0A3S3RR51"/>
<comment type="caution">
    <text evidence="2">The sequence shown here is derived from an EMBL/GenBank/DDBJ whole genome shotgun (WGS) entry which is preliminary data.</text>
</comment>
<protein>
    <submittedName>
        <fullName evidence="2">Protein tyrosine phosphatase</fullName>
    </submittedName>
</protein>
<dbReference type="InterPro" id="IPR000387">
    <property type="entry name" value="Tyr_Pase_dom"/>
</dbReference>
<dbReference type="Gene3D" id="3.90.190.10">
    <property type="entry name" value="Protein tyrosine phosphatase superfamily"/>
    <property type="match status" value="1"/>
</dbReference>
<dbReference type="EMBL" id="SBIP01000004">
    <property type="protein sequence ID" value="RWX75884.1"/>
    <property type="molecule type" value="Genomic_DNA"/>
</dbReference>